<evidence type="ECO:0000256" key="4">
    <source>
        <dbReference type="ARBA" id="ARBA00023034"/>
    </source>
</evidence>
<dbReference type="EMBL" id="SGJD01001274">
    <property type="protein sequence ID" value="KAB0400996.1"/>
    <property type="molecule type" value="Genomic_DNA"/>
</dbReference>
<dbReference type="GO" id="GO:0005794">
    <property type="term" value="C:Golgi apparatus"/>
    <property type="evidence" value="ECO:0007669"/>
    <property type="project" value="UniProtKB-SubCell"/>
</dbReference>
<keyword evidence="8" id="KW-1185">Reference proteome</keyword>
<dbReference type="OrthoDB" id="10011371at2759"/>
<evidence type="ECO:0000256" key="1">
    <source>
        <dbReference type="ARBA" id="ARBA00004308"/>
    </source>
</evidence>
<keyword evidence="4" id="KW-0333">Golgi apparatus</keyword>
<comment type="subcellular location">
    <subcellularLocation>
        <location evidence="1">Endomembrane system</location>
    </subcellularLocation>
    <subcellularLocation>
        <location evidence="2">Golgi apparatus</location>
    </subcellularLocation>
</comment>
<sequence>MTYPSSECCDLTVNQLFTVGESEAQDSNLKKHPAASPDPGPVEPQRVTGAPAPQSRQALSSGWRQRARNLKFRRGWALPGSSILVCAEEQGHGGSVDSRRPGRVKRGITLAPPGDLRLSTRHLVLLREDEVRGPGTKDLDLPWHSGPLWEAQSETGTPDGPLAGHNMAALQTWRATAGPTLRPHPAEGGDLPGVRNRALTGGRQAGDPVPATGAHQWPGSVGELQGSVWCDAETPRLSSGLRTSEQVPPWLTEQDVQTLQLLAQGQVVGKARVPGHGQVLQVGFSAKGALQDLSPGLSHLCSQGLCGLIKRPGDLSEVLAFHVDRVLGLRRSLPAVARRFHSPLLPYRYTDGGARPVIWWAPDVQHLGDPDDDQNSLALGWLQYQALLARDCSQPDQAPCLGIHHAEWARLALFDFLLQLLSPDRVQGHRLGCSLTLLSLSVFLPEVRSSDLSHLVYIDNAGNLQHPEHKLNFRLLEGIDGAPAHFTRASRVDSPTQGGGTHRKLYPLPAVTAERVKGFLDNWLAGGPGDFAGWLCGSPAVQVLANWPGLSRKLSEMAFALPFCYGTGEPSSRFPESVVKVLASGCLQNMLLKSLQTDPVFWESQGGQQGLQRVLQTLERRGQVLLSYIRTHNLTLFRDEGP</sequence>
<evidence type="ECO:0000256" key="3">
    <source>
        <dbReference type="ARBA" id="ARBA00007691"/>
    </source>
</evidence>
<comment type="similarity">
    <text evidence="3">Belongs to the GASK family.</text>
</comment>
<keyword evidence="5" id="KW-0472">Membrane</keyword>
<reference evidence="7 8" key="1">
    <citation type="journal article" date="2019" name="PLoS ONE">
        <title>Genomic analyses reveal an absence of contemporary introgressive admixture between fin whales and blue whales, despite known hybrids.</title>
        <authorList>
            <person name="Westbury M.V."/>
            <person name="Petersen B."/>
            <person name="Lorenzen E.D."/>
        </authorList>
    </citation>
    <scope>NUCLEOTIDE SEQUENCE [LARGE SCALE GENOMIC DNA]</scope>
    <source>
        <strain evidence="7">FinWhale-01</strain>
    </source>
</reference>
<feature type="compositionally biased region" description="Polar residues" evidence="6">
    <location>
        <begin position="54"/>
        <end position="63"/>
    </location>
</feature>
<dbReference type="PANTHER" id="PTHR15905:SF5">
    <property type="entry name" value="GOLGI-ASSOCIATED KINASE 1A"/>
    <property type="match status" value="1"/>
</dbReference>
<accession>A0A6A1Q417</accession>
<evidence type="ECO:0000313" key="7">
    <source>
        <dbReference type="EMBL" id="KAB0400996.1"/>
    </source>
</evidence>
<evidence type="ECO:0000256" key="5">
    <source>
        <dbReference type="ARBA" id="ARBA00023136"/>
    </source>
</evidence>
<dbReference type="InterPro" id="IPR029207">
    <property type="entry name" value="FAM198"/>
</dbReference>
<proteinExistence type="inferred from homology"/>
<evidence type="ECO:0000256" key="6">
    <source>
        <dbReference type="SAM" id="MobiDB-lite"/>
    </source>
</evidence>
<gene>
    <name evidence="7" type="ORF">E2I00_003569</name>
</gene>
<evidence type="ECO:0000313" key="8">
    <source>
        <dbReference type="Proteomes" id="UP000437017"/>
    </source>
</evidence>
<dbReference type="Pfam" id="PF15051">
    <property type="entry name" value="FAM198"/>
    <property type="match status" value="2"/>
</dbReference>
<dbReference type="Proteomes" id="UP000437017">
    <property type="component" value="Unassembled WGS sequence"/>
</dbReference>
<organism evidence="7 8">
    <name type="scientific">Balaenoptera physalus</name>
    <name type="common">Fin whale</name>
    <name type="synonym">Balaena physalus</name>
    <dbReference type="NCBI Taxonomy" id="9770"/>
    <lineage>
        <taxon>Eukaryota</taxon>
        <taxon>Metazoa</taxon>
        <taxon>Chordata</taxon>
        <taxon>Craniata</taxon>
        <taxon>Vertebrata</taxon>
        <taxon>Euteleostomi</taxon>
        <taxon>Mammalia</taxon>
        <taxon>Eutheria</taxon>
        <taxon>Laurasiatheria</taxon>
        <taxon>Artiodactyla</taxon>
        <taxon>Whippomorpha</taxon>
        <taxon>Cetacea</taxon>
        <taxon>Mysticeti</taxon>
        <taxon>Balaenopteridae</taxon>
        <taxon>Balaenoptera</taxon>
    </lineage>
</organism>
<evidence type="ECO:0000256" key="2">
    <source>
        <dbReference type="ARBA" id="ARBA00004555"/>
    </source>
</evidence>
<comment type="caution">
    <text evidence="7">The sequence shown here is derived from an EMBL/GenBank/DDBJ whole genome shotgun (WGS) entry which is preliminary data.</text>
</comment>
<protein>
    <submittedName>
        <fullName evidence="7">Uncharacterized protein</fullName>
    </submittedName>
</protein>
<name>A0A6A1Q417_BALPH</name>
<dbReference type="PANTHER" id="PTHR15905">
    <property type="entry name" value="GOLGI-ASSOCIATED KINASE 1B-RELATED"/>
    <property type="match status" value="1"/>
</dbReference>
<feature type="region of interest" description="Disordered" evidence="6">
    <location>
        <begin position="91"/>
        <end position="111"/>
    </location>
</feature>
<dbReference type="AlphaFoldDB" id="A0A6A1Q417"/>
<feature type="region of interest" description="Disordered" evidence="6">
    <location>
        <begin position="22"/>
        <end position="63"/>
    </location>
</feature>